<organism evidence="3 4">
    <name type="scientific">Romanomermis culicivorax</name>
    <name type="common">Nematode worm</name>
    <dbReference type="NCBI Taxonomy" id="13658"/>
    <lineage>
        <taxon>Eukaryota</taxon>
        <taxon>Metazoa</taxon>
        <taxon>Ecdysozoa</taxon>
        <taxon>Nematoda</taxon>
        <taxon>Enoplea</taxon>
        <taxon>Dorylaimia</taxon>
        <taxon>Mermithida</taxon>
        <taxon>Mermithoidea</taxon>
        <taxon>Mermithidae</taxon>
        <taxon>Romanomermis</taxon>
    </lineage>
</organism>
<keyword evidence="1" id="KW-1133">Transmembrane helix</keyword>
<evidence type="ECO:0000256" key="2">
    <source>
        <dbReference type="SAM" id="SignalP"/>
    </source>
</evidence>
<dbReference type="SUPFAM" id="SSF63712">
    <property type="entry name" value="Nicotinic receptor ligand binding domain-like"/>
    <property type="match status" value="1"/>
</dbReference>
<evidence type="ECO:0000313" key="4">
    <source>
        <dbReference type="WBParaSite" id="nRc.2.0.1.t00897-RA"/>
    </source>
</evidence>
<feature type="signal peptide" evidence="2">
    <location>
        <begin position="1"/>
        <end position="23"/>
    </location>
</feature>
<keyword evidence="3" id="KW-1185">Reference proteome</keyword>
<dbReference type="AlphaFoldDB" id="A0A915HFT1"/>
<keyword evidence="1" id="KW-0472">Membrane</keyword>
<name>A0A915HFT1_ROMCU</name>
<feature type="transmembrane region" description="Helical" evidence="1">
    <location>
        <begin position="200"/>
        <end position="221"/>
    </location>
</feature>
<keyword evidence="2" id="KW-0732">Signal</keyword>
<evidence type="ECO:0000256" key="1">
    <source>
        <dbReference type="SAM" id="Phobius"/>
    </source>
</evidence>
<accession>A0A915HFT1</accession>
<evidence type="ECO:0000313" key="3">
    <source>
        <dbReference type="Proteomes" id="UP000887565"/>
    </source>
</evidence>
<dbReference type="Gene3D" id="2.70.170.10">
    <property type="entry name" value="Neurotransmitter-gated ion-channel ligand-binding domain"/>
    <property type="match status" value="1"/>
</dbReference>
<dbReference type="WBParaSite" id="nRc.2.0.1.t00897-RA">
    <property type="protein sequence ID" value="nRc.2.0.1.t00897-RA"/>
    <property type="gene ID" value="nRc.2.0.1.g00897"/>
</dbReference>
<dbReference type="InterPro" id="IPR036734">
    <property type="entry name" value="Neur_chan_lig-bd_sf"/>
</dbReference>
<dbReference type="GO" id="GO:0005230">
    <property type="term" value="F:extracellular ligand-gated monoatomic ion channel activity"/>
    <property type="evidence" value="ECO:0007669"/>
    <property type="project" value="InterPro"/>
</dbReference>
<sequence>LGWLVSGLIGLLVLVTRTLPVYAWSSTYDRTWDYCIGISSVMSPLGVVVHRFVVCSMYLAGLLIYFHLMYLAHRKKSIMAATSLKKIAVIPAVTVLKVKENTTRMANMSGMYSGTKVESSFIGIKNSPPTGDVVDGVVSDVDVARPLPSKQRTQRRRRTAHTSLINVTKMIIFSYTISTTFICVLALIDYDSPWAESRVIFYLLSFTLVTSKLCDSLILILKSSVLRSAKRHKLEKNCTFYCTAVQLEQKMAEIAAVLMLQIIVLCSDFLRTERFWSTTGAETPGEAKKLFCTWNFRGILNDINKFSEPYTSPLISGISREGYKPVNVYLELHVQTIIGLSTTRGLFEVDVFVSEIWQDKHFNFLSTDQIDGDHIFANVSLLFDEMNGKDFLGGSGDGEFSGNGVENDKATARSAEKNFTSTPYQSSPLFEEEFCRSYLNLGADVEKEIFTPNVNIWNSKMAKIHKSPTVNKFINVYADGTIWRNHRMKVQ</sequence>
<keyword evidence="1" id="KW-0812">Transmembrane</keyword>
<protein>
    <submittedName>
        <fullName evidence="4">Uncharacterized protein</fullName>
    </submittedName>
</protein>
<feature type="chain" id="PRO_5036926355" evidence="2">
    <location>
        <begin position="24"/>
        <end position="491"/>
    </location>
</feature>
<dbReference type="Proteomes" id="UP000887565">
    <property type="component" value="Unplaced"/>
</dbReference>
<reference evidence="4" key="1">
    <citation type="submission" date="2022-11" db="UniProtKB">
        <authorList>
            <consortium name="WormBaseParasite"/>
        </authorList>
    </citation>
    <scope>IDENTIFICATION</scope>
</reference>
<feature type="transmembrane region" description="Helical" evidence="1">
    <location>
        <begin position="47"/>
        <end position="68"/>
    </location>
</feature>
<dbReference type="GO" id="GO:0016020">
    <property type="term" value="C:membrane"/>
    <property type="evidence" value="ECO:0007669"/>
    <property type="project" value="InterPro"/>
</dbReference>
<proteinExistence type="predicted"/>
<feature type="transmembrane region" description="Helical" evidence="1">
    <location>
        <begin position="164"/>
        <end position="188"/>
    </location>
</feature>